<gene>
    <name evidence="14" type="ORF">HJG60_001166</name>
</gene>
<dbReference type="PANTHER" id="PTHR45630">
    <property type="entry name" value="CATION-TRANSPORTING ATPASE-RELATED"/>
    <property type="match status" value="1"/>
</dbReference>
<dbReference type="PANTHER" id="PTHR45630:SF1">
    <property type="entry name" value="CATION-TRANSPORTING ATPASE 13A4-RELATED"/>
    <property type="match status" value="1"/>
</dbReference>
<accession>A0A834EE49</accession>
<dbReference type="PROSITE" id="PS00154">
    <property type="entry name" value="ATPASE_E1_E2"/>
    <property type="match status" value="1"/>
</dbReference>
<dbReference type="InterPro" id="IPR023298">
    <property type="entry name" value="ATPase_P-typ_TM_dom_sf"/>
</dbReference>
<evidence type="ECO:0000256" key="1">
    <source>
        <dbReference type="ARBA" id="ARBA00004141"/>
    </source>
</evidence>
<dbReference type="CDD" id="cd07542">
    <property type="entry name" value="P-type_ATPase_cation"/>
    <property type="match status" value="1"/>
</dbReference>
<evidence type="ECO:0000313" key="15">
    <source>
        <dbReference type="Proteomes" id="UP000664940"/>
    </source>
</evidence>
<dbReference type="SUPFAM" id="SSF81653">
    <property type="entry name" value="Calcium ATPase, transduction domain A"/>
    <property type="match status" value="1"/>
</dbReference>
<keyword evidence="3 12" id="KW-0812">Transmembrane</keyword>
<dbReference type="GO" id="GO:0015662">
    <property type="term" value="F:P-type ion transporter activity"/>
    <property type="evidence" value="ECO:0007669"/>
    <property type="project" value="InterPro"/>
</dbReference>
<dbReference type="InterPro" id="IPR008250">
    <property type="entry name" value="ATPase_P-typ_transduc_dom_A_sf"/>
</dbReference>
<feature type="domain" description="P-type ATPase A" evidence="13">
    <location>
        <begin position="30"/>
        <end position="153"/>
    </location>
</feature>
<dbReference type="Gene3D" id="3.40.1110.10">
    <property type="entry name" value="Calcium-transporting ATPase, cytoplasmic domain N"/>
    <property type="match status" value="1"/>
</dbReference>
<dbReference type="GO" id="GO:0005524">
    <property type="term" value="F:ATP binding"/>
    <property type="evidence" value="ECO:0007669"/>
    <property type="project" value="UniProtKB-KW"/>
</dbReference>
<dbReference type="InterPro" id="IPR006544">
    <property type="entry name" value="P-type_TPase_V"/>
</dbReference>
<dbReference type="Proteomes" id="UP000664940">
    <property type="component" value="Unassembled WGS sequence"/>
</dbReference>
<dbReference type="GO" id="GO:0019829">
    <property type="term" value="F:ATPase-coupled monoatomic cation transmembrane transporter activity"/>
    <property type="evidence" value="ECO:0007669"/>
    <property type="project" value="InterPro"/>
</dbReference>
<name>A0A834EE49_9CHIR</name>
<dbReference type="FunFam" id="1.20.1110.10:FF:000023">
    <property type="entry name" value="Cation-transporting ATPase"/>
    <property type="match status" value="1"/>
</dbReference>
<dbReference type="Pfam" id="PF00122">
    <property type="entry name" value="E1-E2_ATPase"/>
    <property type="match status" value="1"/>
</dbReference>
<reference evidence="14 15" key="1">
    <citation type="journal article" date="2020" name="Nature">
        <title>Six reference-quality genomes reveal evolution of bat adaptations.</title>
        <authorList>
            <person name="Jebb D."/>
            <person name="Huang Z."/>
            <person name="Pippel M."/>
            <person name="Hughes G.M."/>
            <person name="Lavrichenko K."/>
            <person name="Devanna P."/>
            <person name="Winkler S."/>
            <person name="Jermiin L.S."/>
            <person name="Skirmuntt E.C."/>
            <person name="Katzourakis A."/>
            <person name="Burkitt-Gray L."/>
            <person name="Ray D.A."/>
            <person name="Sullivan K.A.M."/>
            <person name="Roscito J.G."/>
            <person name="Kirilenko B.M."/>
            <person name="Davalos L.M."/>
            <person name="Corthals A.P."/>
            <person name="Power M.L."/>
            <person name="Jones G."/>
            <person name="Ransome R.D."/>
            <person name="Dechmann D.K.N."/>
            <person name="Locatelli A.G."/>
            <person name="Puechmaille S.J."/>
            <person name="Fedrigo O."/>
            <person name="Jarvis E.D."/>
            <person name="Hiller M."/>
            <person name="Vernes S.C."/>
            <person name="Myers E.W."/>
            <person name="Teeling E.C."/>
        </authorList>
    </citation>
    <scope>NUCLEOTIDE SEQUENCE [LARGE SCALE GENOMIC DNA]</scope>
    <source>
        <strain evidence="14">Bat1K_MPI-CBG_1</strain>
    </source>
</reference>
<dbReference type="FunFam" id="2.70.150.10:FF:000035">
    <property type="entry name" value="Cation-transporting ATPase"/>
    <property type="match status" value="1"/>
</dbReference>
<keyword evidence="10 12" id="KW-0472">Membrane</keyword>
<comment type="similarity">
    <text evidence="2">Belongs to the cation transport ATPase (P-type) (TC 3.A.3) family. Type V subfamily.</text>
</comment>
<organism evidence="14 15">
    <name type="scientific">Phyllostomus discolor</name>
    <name type="common">pale spear-nosed bat</name>
    <dbReference type="NCBI Taxonomy" id="89673"/>
    <lineage>
        <taxon>Eukaryota</taxon>
        <taxon>Metazoa</taxon>
        <taxon>Chordata</taxon>
        <taxon>Craniata</taxon>
        <taxon>Vertebrata</taxon>
        <taxon>Euteleostomi</taxon>
        <taxon>Mammalia</taxon>
        <taxon>Eutheria</taxon>
        <taxon>Laurasiatheria</taxon>
        <taxon>Chiroptera</taxon>
        <taxon>Yangochiroptera</taxon>
        <taxon>Phyllostomidae</taxon>
        <taxon>Phyllostominae</taxon>
        <taxon>Phyllostomus</taxon>
    </lineage>
</organism>
<keyword evidence="8" id="KW-1278">Translocase</keyword>
<keyword evidence="9 12" id="KW-1133">Transmembrane helix</keyword>
<protein>
    <submittedName>
        <fullName evidence="14">ATPase 13A4</fullName>
    </submittedName>
</protein>
<dbReference type="Gene3D" id="2.70.150.10">
    <property type="entry name" value="Calcium-transporting ATPase, cytoplasmic transduction domain A"/>
    <property type="match status" value="1"/>
</dbReference>
<evidence type="ECO:0000256" key="12">
    <source>
        <dbReference type="SAM" id="Phobius"/>
    </source>
</evidence>
<evidence type="ECO:0000256" key="2">
    <source>
        <dbReference type="ARBA" id="ARBA00006000"/>
    </source>
</evidence>
<dbReference type="InterPro" id="IPR001757">
    <property type="entry name" value="P_typ_ATPase"/>
</dbReference>
<evidence type="ECO:0000256" key="11">
    <source>
        <dbReference type="ARBA" id="ARBA00049360"/>
    </source>
</evidence>
<evidence type="ECO:0000256" key="9">
    <source>
        <dbReference type="ARBA" id="ARBA00022989"/>
    </source>
</evidence>
<evidence type="ECO:0000256" key="6">
    <source>
        <dbReference type="ARBA" id="ARBA00022840"/>
    </source>
</evidence>
<dbReference type="InterPro" id="IPR023299">
    <property type="entry name" value="ATPase_P-typ_cyto_dom_N"/>
</dbReference>
<proteinExistence type="inferred from homology"/>
<dbReference type="SFLD" id="SFLDS00003">
    <property type="entry name" value="Haloacid_Dehalogenase"/>
    <property type="match status" value="1"/>
</dbReference>
<evidence type="ECO:0000256" key="7">
    <source>
        <dbReference type="ARBA" id="ARBA00022842"/>
    </source>
</evidence>
<dbReference type="NCBIfam" id="TIGR01657">
    <property type="entry name" value="P-ATPase-V"/>
    <property type="match status" value="1"/>
</dbReference>
<dbReference type="GO" id="GO:0005789">
    <property type="term" value="C:endoplasmic reticulum membrane"/>
    <property type="evidence" value="ECO:0007669"/>
    <property type="project" value="TreeGrafter"/>
</dbReference>
<keyword evidence="6" id="KW-0067">ATP-binding</keyword>
<feature type="transmembrane region" description="Helical" evidence="12">
    <location>
        <begin position="203"/>
        <end position="226"/>
    </location>
</feature>
<dbReference type="GO" id="GO:0031902">
    <property type="term" value="C:late endosome membrane"/>
    <property type="evidence" value="ECO:0007669"/>
    <property type="project" value="TreeGrafter"/>
</dbReference>
<sequence>MSIISIALTVYDLREQSVKLHRLVESHNSITVSVCERKAGVKELESCLLVPGDLLILTGNKVQMPCDAVLIDGSCVVNEGMLTGESIPVTKTPLPRMDSSAPWKTQSEADYKRHVLFCGTEVIQAKGACSGTVRAVVLQTGFNTAKGDLVRSILYPKPMNFKLYRDAIRFLLCLVGTATIGMIYTLCVYVLSGESAKEVVKKALDVITIAVPPALPAALTTGIIYAQKRLKKRGIFCISPQRINVCGQLNLVCFDKTGTLTREGMDLWGVVPCDKNGFQEVHSFATGRALPWGPLCAAMASCHSLVLLNETIQGDPLDLKMFEATTWVPVEGIAILHQFPFSSSLQRMTVIVQEMGGDRLAFMKGAPEKVASFCQPETVPTGFASELQIYTTQGFRVIALAYKKLEMDHHTTALMRDKVESDLVFLGLLILENRLKKETKPVLEELISARIRTVMITGDNLQTAVTVARKSGMVSEGQKVILVEANEGSASSSASISWKLAEEKKHILYGNQDNYINIREEVCDNSREGSYHFALSGKSLQVISQHFSSLLPKILMNGTIFARMSPGQKSSLVEEFQKLDYFVGMCGDGANDCGALKMAHVGISLSEQEASVASPFTSKTPNIECVPHLIKEGRAALVTSFCMFKYMALYSMTQYVGVLLLYWETNSLSNYQFLFQDLAITTLIGVTSKTFLKLSFQTCSPPLASLYPRRSGSPAGWGQLLQRM</sequence>
<feature type="transmembrane region" description="Helical" evidence="12">
    <location>
        <begin position="167"/>
        <end position="191"/>
    </location>
</feature>
<dbReference type="GO" id="GO:0016887">
    <property type="term" value="F:ATP hydrolysis activity"/>
    <property type="evidence" value="ECO:0007669"/>
    <property type="project" value="InterPro"/>
</dbReference>
<dbReference type="SFLD" id="SFLDG00002">
    <property type="entry name" value="C1.7:_P-type_atpase_like"/>
    <property type="match status" value="1"/>
</dbReference>
<dbReference type="PRINTS" id="PR00119">
    <property type="entry name" value="CATATPASE"/>
</dbReference>
<evidence type="ECO:0000256" key="10">
    <source>
        <dbReference type="ARBA" id="ARBA00023136"/>
    </source>
</evidence>
<dbReference type="EMBL" id="JABVXQ010000003">
    <property type="protein sequence ID" value="KAF6117490.1"/>
    <property type="molecule type" value="Genomic_DNA"/>
</dbReference>
<dbReference type="InterPro" id="IPR059000">
    <property type="entry name" value="ATPase_P-type_domA"/>
</dbReference>
<evidence type="ECO:0000256" key="8">
    <source>
        <dbReference type="ARBA" id="ARBA00022967"/>
    </source>
</evidence>
<comment type="catalytic activity">
    <reaction evidence="11">
        <text>ATP + H2O = ADP + phosphate + H(+)</text>
        <dbReference type="Rhea" id="RHEA:13065"/>
        <dbReference type="ChEBI" id="CHEBI:15377"/>
        <dbReference type="ChEBI" id="CHEBI:15378"/>
        <dbReference type="ChEBI" id="CHEBI:30616"/>
        <dbReference type="ChEBI" id="CHEBI:43474"/>
        <dbReference type="ChEBI" id="CHEBI:456216"/>
    </reaction>
</comment>
<dbReference type="GO" id="GO:0015203">
    <property type="term" value="F:polyamine transmembrane transporter activity"/>
    <property type="evidence" value="ECO:0007669"/>
    <property type="project" value="TreeGrafter"/>
</dbReference>
<dbReference type="Gene3D" id="3.40.50.1000">
    <property type="entry name" value="HAD superfamily/HAD-like"/>
    <property type="match status" value="1"/>
</dbReference>
<dbReference type="InterPro" id="IPR018303">
    <property type="entry name" value="ATPase_P-typ_P_site"/>
</dbReference>
<dbReference type="AlphaFoldDB" id="A0A834EE49"/>
<evidence type="ECO:0000256" key="4">
    <source>
        <dbReference type="ARBA" id="ARBA00022723"/>
    </source>
</evidence>
<keyword evidence="4" id="KW-0479">Metal-binding</keyword>
<dbReference type="GO" id="GO:0006874">
    <property type="term" value="P:intracellular calcium ion homeostasis"/>
    <property type="evidence" value="ECO:0007669"/>
    <property type="project" value="TreeGrafter"/>
</dbReference>
<evidence type="ECO:0000259" key="13">
    <source>
        <dbReference type="Pfam" id="PF00122"/>
    </source>
</evidence>
<keyword evidence="5" id="KW-0547">Nucleotide-binding</keyword>
<evidence type="ECO:0000313" key="14">
    <source>
        <dbReference type="EMBL" id="KAF6117490.1"/>
    </source>
</evidence>
<evidence type="ECO:0000256" key="3">
    <source>
        <dbReference type="ARBA" id="ARBA00022692"/>
    </source>
</evidence>
<dbReference type="NCBIfam" id="TIGR01494">
    <property type="entry name" value="ATPase_P-type"/>
    <property type="match status" value="3"/>
</dbReference>
<dbReference type="Pfam" id="PF13246">
    <property type="entry name" value="Cation_ATPase"/>
    <property type="match status" value="1"/>
</dbReference>
<dbReference type="FunFam" id="3.40.50.1000:FF:000075">
    <property type="entry name" value="Cation-transporting ATPase"/>
    <property type="match status" value="1"/>
</dbReference>
<evidence type="ECO:0000256" key="5">
    <source>
        <dbReference type="ARBA" id="ARBA00022741"/>
    </source>
</evidence>
<dbReference type="SFLD" id="SFLDF00027">
    <property type="entry name" value="p-type_atpase"/>
    <property type="match status" value="1"/>
</dbReference>
<keyword evidence="7" id="KW-0460">Magnesium</keyword>
<dbReference type="SUPFAM" id="SSF81665">
    <property type="entry name" value="Calcium ATPase, transmembrane domain M"/>
    <property type="match status" value="1"/>
</dbReference>
<dbReference type="InterPro" id="IPR044492">
    <property type="entry name" value="P_typ_ATPase_HD_dom"/>
</dbReference>
<dbReference type="InterPro" id="IPR047821">
    <property type="entry name" value="P5B-type_ATPase"/>
</dbReference>
<comment type="subcellular location">
    <subcellularLocation>
        <location evidence="1">Membrane</location>
        <topology evidence="1">Multi-pass membrane protein</topology>
    </subcellularLocation>
</comment>
<dbReference type="GO" id="GO:0046872">
    <property type="term" value="F:metal ion binding"/>
    <property type="evidence" value="ECO:0007669"/>
    <property type="project" value="UniProtKB-KW"/>
</dbReference>
<dbReference type="InterPro" id="IPR023214">
    <property type="entry name" value="HAD_sf"/>
</dbReference>
<dbReference type="InterPro" id="IPR036412">
    <property type="entry name" value="HAD-like_sf"/>
</dbReference>
<dbReference type="SUPFAM" id="SSF81660">
    <property type="entry name" value="Metal cation-transporting ATPase, ATP-binding domain N"/>
    <property type="match status" value="1"/>
</dbReference>
<dbReference type="SUPFAM" id="SSF56784">
    <property type="entry name" value="HAD-like"/>
    <property type="match status" value="1"/>
</dbReference>
<comment type="caution">
    <text evidence="14">The sequence shown here is derived from an EMBL/GenBank/DDBJ whole genome shotgun (WGS) entry which is preliminary data.</text>
</comment>